<protein>
    <recommendedName>
        <fullName evidence="6 14">Pantothenate kinase</fullName>
        <ecNumber evidence="5 14">2.7.1.33</ecNumber>
    </recommendedName>
    <alternativeName>
        <fullName evidence="13 14">Pantothenic acid kinase</fullName>
    </alternativeName>
</protein>
<feature type="domain" description="Phosphoribulokinase/uridine kinase" evidence="16">
    <location>
        <begin position="90"/>
        <end position="228"/>
    </location>
</feature>
<evidence type="ECO:0000256" key="15">
    <source>
        <dbReference type="RuleBase" id="RU003530"/>
    </source>
</evidence>
<dbReference type="InterPro" id="IPR004566">
    <property type="entry name" value="PanK"/>
</dbReference>
<dbReference type="EC" id="2.7.1.33" evidence="5 14"/>
<evidence type="ECO:0000313" key="18">
    <source>
        <dbReference type="Proteomes" id="UP000692816"/>
    </source>
</evidence>
<evidence type="ECO:0000256" key="10">
    <source>
        <dbReference type="ARBA" id="ARBA00022777"/>
    </source>
</evidence>
<sequence>MRMTHPDELSAYMIFSRSDWAALRASTSLTLSDADLAALRGLNGPITSAEVSDVYLPLTRLLNLHFSAARNLMQVKAEFLGRPARRSPYIVALAGSVGVGKSTFARVLCALLAGWADHPRVELVTTDGFLHPNAVLEERGLMRRKGFPESYDLPRMLRFLAAAKAGEAELELPVYSHLIGDIVPSEHQVIRQPDILVFEGLNVLLARGTAPVVVSDFFDFSIYLDADEADIQSRYVERFLRLQPTAFRNPASYFHHYRDLPPGDAREVADRLWREHHRANLRENILPTRTRADVVLRKRSDHSIGEVWLREV</sequence>
<evidence type="ECO:0000256" key="13">
    <source>
        <dbReference type="ARBA" id="ARBA00032866"/>
    </source>
</evidence>
<dbReference type="InterPro" id="IPR006083">
    <property type="entry name" value="PRK/URK"/>
</dbReference>
<evidence type="ECO:0000256" key="3">
    <source>
        <dbReference type="ARBA" id="ARBA00005225"/>
    </source>
</evidence>
<keyword evidence="7 14" id="KW-0963">Cytoplasm</keyword>
<evidence type="ECO:0000256" key="11">
    <source>
        <dbReference type="ARBA" id="ARBA00022840"/>
    </source>
</evidence>
<dbReference type="NCBIfam" id="TIGR00554">
    <property type="entry name" value="panK_bact"/>
    <property type="match status" value="1"/>
</dbReference>
<evidence type="ECO:0000256" key="4">
    <source>
        <dbReference type="ARBA" id="ARBA00006087"/>
    </source>
</evidence>
<evidence type="ECO:0000256" key="9">
    <source>
        <dbReference type="ARBA" id="ARBA00022741"/>
    </source>
</evidence>
<keyword evidence="10 14" id="KW-0418">Kinase</keyword>
<evidence type="ECO:0000256" key="8">
    <source>
        <dbReference type="ARBA" id="ARBA00022679"/>
    </source>
</evidence>
<dbReference type="Proteomes" id="UP000692816">
    <property type="component" value="Unassembled WGS sequence"/>
</dbReference>
<comment type="caution">
    <text evidence="17">The sequence shown here is derived from an EMBL/GenBank/DDBJ whole genome shotgun (WGS) entry which is preliminary data.</text>
</comment>
<reference evidence="17" key="1">
    <citation type="journal article" date="2021" name="Int. J. Syst. Evol. Microbiol.">
        <title>Bradyrhizobium septentrionale sp. nov. (sv. septentrionale) and Bradyrhizobium quebecense sp. nov. (sv. septentrionale) associated with legumes native to Canada possess rearranged symbiosis genes and numerous insertion sequences.</title>
        <authorList>
            <person name="Bromfield E.S.P."/>
            <person name="Cloutier S."/>
        </authorList>
    </citation>
    <scope>NUCLEOTIDE SEQUENCE</scope>
    <source>
        <strain evidence="17">12S5</strain>
    </source>
</reference>
<evidence type="ECO:0000256" key="12">
    <source>
        <dbReference type="ARBA" id="ARBA00022993"/>
    </source>
</evidence>
<proteinExistence type="inferred from homology"/>
<dbReference type="PANTHER" id="PTHR10285">
    <property type="entry name" value="URIDINE KINASE"/>
    <property type="match status" value="1"/>
</dbReference>
<evidence type="ECO:0000256" key="2">
    <source>
        <dbReference type="ARBA" id="ARBA00004496"/>
    </source>
</evidence>
<gene>
    <name evidence="14" type="primary">coaA</name>
    <name evidence="17" type="ORF">J4P68_04345</name>
</gene>
<evidence type="ECO:0000256" key="5">
    <source>
        <dbReference type="ARBA" id="ARBA00012102"/>
    </source>
</evidence>
<dbReference type="PIRSF" id="PIRSF000545">
    <property type="entry name" value="Pantothenate_kin"/>
    <property type="match status" value="1"/>
</dbReference>
<keyword evidence="8 14" id="KW-0808">Transferase</keyword>
<evidence type="ECO:0000256" key="1">
    <source>
        <dbReference type="ARBA" id="ARBA00001206"/>
    </source>
</evidence>
<keyword evidence="11 14" id="KW-0067">ATP-binding</keyword>
<comment type="pathway">
    <text evidence="3 14 15">Cofactor biosynthesis; coenzyme A biosynthesis; CoA from (R)-pantothenate: step 1/5.</text>
</comment>
<evidence type="ECO:0000259" key="16">
    <source>
        <dbReference type="Pfam" id="PF00485"/>
    </source>
</evidence>
<comment type="subcellular location">
    <subcellularLocation>
        <location evidence="2 14 15">Cytoplasm</location>
    </subcellularLocation>
</comment>
<evidence type="ECO:0000256" key="7">
    <source>
        <dbReference type="ARBA" id="ARBA00022490"/>
    </source>
</evidence>
<dbReference type="RefSeq" id="WP_207830717.1">
    <property type="nucleotide sequence ID" value="NZ_CP088282.1"/>
</dbReference>
<dbReference type="InterPro" id="IPR027417">
    <property type="entry name" value="P-loop_NTPase"/>
</dbReference>
<dbReference type="SUPFAM" id="SSF52540">
    <property type="entry name" value="P-loop containing nucleoside triphosphate hydrolases"/>
    <property type="match status" value="1"/>
</dbReference>
<keyword evidence="9 14" id="KW-0547">Nucleotide-binding</keyword>
<keyword evidence="12 14" id="KW-0173">Coenzyme A biosynthesis</keyword>
<comment type="similarity">
    <text evidence="4 14 15">Belongs to the prokaryotic pantothenate kinase family.</text>
</comment>
<dbReference type="EMBL" id="JAGEPA010000001">
    <property type="protein sequence ID" value="MBO1428658.1"/>
    <property type="molecule type" value="Genomic_DNA"/>
</dbReference>
<dbReference type="HAMAP" id="MF_00215">
    <property type="entry name" value="Pantothen_kinase_1"/>
    <property type="match status" value="1"/>
</dbReference>
<comment type="catalytic activity">
    <reaction evidence="1 14 15">
        <text>(R)-pantothenate + ATP = (R)-4'-phosphopantothenate + ADP + H(+)</text>
        <dbReference type="Rhea" id="RHEA:16373"/>
        <dbReference type="ChEBI" id="CHEBI:10986"/>
        <dbReference type="ChEBI" id="CHEBI:15378"/>
        <dbReference type="ChEBI" id="CHEBI:29032"/>
        <dbReference type="ChEBI" id="CHEBI:30616"/>
        <dbReference type="ChEBI" id="CHEBI:456216"/>
        <dbReference type="EC" id="2.7.1.33"/>
    </reaction>
</comment>
<evidence type="ECO:0000256" key="14">
    <source>
        <dbReference type="HAMAP-Rule" id="MF_00215"/>
    </source>
</evidence>
<accession>A0ABS3MAY6</accession>
<organism evidence="17 18">
    <name type="scientific">Bradyrhizobium quebecense</name>
    <dbReference type="NCBI Taxonomy" id="2748629"/>
    <lineage>
        <taxon>Bacteria</taxon>
        <taxon>Pseudomonadati</taxon>
        <taxon>Pseudomonadota</taxon>
        <taxon>Alphaproteobacteria</taxon>
        <taxon>Hyphomicrobiales</taxon>
        <taxon>Nitrobacteraceae</taxon>
        <taxon>Bradyrhizobium</taxon>
    </lineage>
</organism>
<evidence type="ECO:0000256" key="6">
    <source>
        <dbReference type="ARBA" id="ARBA00015080"/>
    </source>
</evidence>
<name>A0ABS3MAY6_9BRAD</name>
<dbReference type="GO" id="GO:0004594">
    <property type="term" value="F:pantothenate kinase activity"/>
    <property type="evidence" value="ECO:0007669"/>
    <property type="project" value="UniProtKB-EC"/>
</dbReference>
<feature type="binding site" evidence="14">
    <location>
        <begin position="95"/>
        <end position="102"/>
    </location>
    <ligand>
        <name>ATP</name>
        <dbReference type="ChEBI" id="CHEBI:30616"/>
    </ligand>
</feature>
<dbReference type="Gene3D" id="3.40.50.300">
    <property type="entry name" value="P-loop containing nucleotide triphosphate hydrolases"/>
    <property type="match status" value="1"/>
</dbReference>
<dbReference type="CDD" id="cd02025">
    <property type="entry name" value="PanK"/>
    <property type="match status" value="1"/>
</dbReference>
<dbReference type="Pfam" id="PF00485">
    <property type="entry name" value="PRK"/>
    <property type="match status" value="1"/>
</dbReference>
<evidence type="ECO:0000313" key="17">
    <source>
        <dbReference type="EMBL" id="MBO1428658.1"/>
    </source>
</evidence>
<keyword evidence="18" id="KW-1185">Reference proteome</keyword>